<feature type="compositionally biased region" description="Basic and acidic residues" evidence="1">
    <location>
        <begin position="37"/>
        <end position="46"/>
    </location>
</feature>
<proteinExistence type="predicted"/>
<protein>
    <submittedName>
        <fullName evidence="2">Uncharacterized protein</fullName>
    </submittedName>
</protein>
<evidence type="ECO:0000256" key="1">
    <source>
        <dbReference type="SAM" id="MobiDB-lite"/>
    </source>
</evidence>
<gene>
    <name evidence="2" type="ORF">GCM10010968_23850</name>
</gene>
<keyword evidence="3" id="KW-1185">Reference proteome</keyword>
<dbReference type="EMBL" id="BMLM01000002">
    <property type="protein sequence ID" value="GGN88344.1"/>
    <property type="molecule type" value="Genomic_DNA"/>
</dbReference>
<feature type="compositionally biased region" description="Pro residues" evidence="1">
    <location>
        <begin position="8"/>
        <end position="18"/>
    </location>
</feature>
<comment type="caution">
    <text evidence="2">The sequence shown here is derived from an EMBL/GenBank/DDBJ whole genome shotgun (WGS) entry which is preliminary data.</text>
</comment>
<reference evidence="3" key="1">
    <citation type="journal article" date="2019" name="Int. J. Syst. Evol. Microbiol.">
        <title>The Global Catalogue of Microorganisms (GCM) 10K type strain sequencing project: providing services to taxonomists for standard genome sequencing and annotation.</title>
        <authorList>
            <consortium name="The Broad Institute Genomics Platform"/>
            <consortium name="The Broad Institute Genome Sequencing Center for Infectious Disease"/>
            <person name="Wu L."/>
            <person name="Ma J."/>
        </authorList>
    </citation>
    <scope>NUCLEOTIDE SEQUENCE [LARGE SCALE GENOMIC DNA]</scope>
    <source>
        <strain evidence="3">CGMCC 1.6960</strain>
    </source>
</reference>
<dbReference type="Proteomes" id="UP000626982">
    <property type="component" value="Unassembled WGS sequence"/>
</dbReference>
<evidence type="ECO:0000313" key="3">
    <source>
        <dbReference type="Proteomes" id="UP000626982"/>
    </source>
</evidence>
<feature type="region of interest" description="Disordered" evidence="1">
    <location>
        <begin position="1"/>
        <end position="49"/>
    </location>
</feature>
<organism evidence="2 3">
    <name type="scientific">Agrococcus terreus</name>
    <dbReference type="NCBI Taxonomy" id="574649"/>
    <lineage>
        <taxon>Bacteria</taxon>
        <taxon>Bacillati</taxon>
        <taxon>Actinomycetota</taxon>
        <taxon>Actinomycetes</taxon>
        <taxon>Micrococcales</taxon>
        <taxon>Microbacteriaceae</taxon>
        <taxon>Agrococcus</taxon>
    </lineage>
</organism>
<name>A0ABQ2KPF5_9MICO</name>
<accession>A0ABQ2KPF5</accession>
<evidence type="ECO:0000313" key="2">
    <source>
        <dbReference type="EMBL" id="GGN88344.1"/>
    </source>
</evidence>
<sequence length="361" mass="37551">MPEFVMPVEPPAGPPAASAPPELDERPAPGVTALHPSELEPREHPPVRSRRPWRQLIAAGAIGVVVGAAIPGGLQAVERSAAAADRAGLEALALEYVTAIAEGRADDATALVPPSAPGGAPLLVDAVLATAQRIGEPAVGVVQIDGDSARVDVRFRSSSGERTRTLEAERAAEGWTIRTSLAEPVLLYDMGFGAAATIAGVALDPARPSLLYPGIYTTDEQEDEWVRVEPGQVRVDGDPTTPSEVMLSTEVVPELSEAATEEALRRAAACAADPACDLPADARFEGIQPAYLSGMNGPDSIELGVAIGVTSGTSGSGNYQVQHVDVPVRVQRAADGTETWECLEPNAYMRGSASFDWGPCG</sequence>